<reference evidence="2" key="1">
    <citation type="submission" date="2021-09" db="EMBL/GenBank/DDBJ databases">
        <authorList>
            <person name="Martin H S."/>
        </authorList>
    </citation>
    <scope>NUCLEOTIDE SEQUENCE</scope>
</reference>
<sequence length="209" mass="23990">MSEAFKTSPRLNQRSTMESITPPTEVKKLDTNQAHEVFRNNITAVEVIVKQIKNKNAKEYTPEEKNIDCLHEEIEKLKTELSSAKRSLEVTKKCFSSIMFELGKQLETANQRELKRQTKNIVLQLEKEKMKTLLESKTNLVCKMSKEMLYMKRVVKLLGKSIGCMASASDDIHSRSEYEEFENDLLKRTKCAVNTTDDPITYNNTTASS</sequence>
<feature type="compositionally biased region" description="Polar residues" evidence="1">
    <location>
        <begin position="9"/>
        <end position="22"/>
    </location>
</feature>
<keyword evidence="3" id="KW-1185">Reference proteome</keyword>
<organism evidence="2 3">
    <name type="scientific">Danaus chrysippus</name>
    <name type="common">African queen</name>
    <dbReference type="NCBI Taxonomy" id="151541"/>
    <lineage>
        <taxon>Eukaryota</taxon>
        <taxon>Metazoa</taxon>
        <taxon>Ecdysozoa</taxon>
        <taxon>Arthropoda</taxon>
        <taxon>Hexapoda</taxon>
        <taxon>Insecta</taxon>
        <taxon>Pterygota</taxon>
        <taxon>Neoptera</taxon>
        <taxon>Endopterygota</taxon>
        <taxon>Lepidoptera</taxon>
        <taxon>Glossata</taxon>
        <taxon>Ditrysia</taxon>
        <taxon>Papilionoidea</taxon>
        <taxon>Nymphalidae</taxon>
        <taxon>Danainae</taxon>
        <taxon>Danaini</taxon>
        <taxon>Danaina</taxon>
        <taxon>Danaus</taxon>
        <taxon>Anosia</taxon>
    </lineage>
</organism>
<evidence type="ECO:0000313" key="2">
    <source>
        <dbReference type="EMBL" id="CAG9565191.1"/>
    </source>
</evidence>
<feature type="region of interest" description="Disordered" evidence="1">
    <location>
        <begin position="1"/>
        <end position="23"/>
    </location>
</feature>
<comment type="caution">
    <text evidence="2">The sequence shown here is derived from an EMBL/GenBank/DDBJ whole genome shotgun (WGS) entry which is preliminary data.</text>
</comment>
<dbReference type="EMBL" id="CAKASE010000053">
    <property type="protein sequence ID" value="CAG9565191.1"/>
    <property type="molecule type" value="Genomic_DNA"/>
</dbReference>
<evidence type="ECO:0000256" key="1">
    <source>
        <dbReference type="SAM" id="MobiDB-lite"/>
    </source>
</evidence>
<dbReference type="AlphaFoldDB" id="A0A8J2VTQ9"/>
<dbReference type="Proteomes" id="UP000789524">
    <property type="component" value="Unassembled WGS sequence"/>
</dbReference>
<accession>A0A8J2VTQ9</accession>
<dbReference type="OrthoDB" id="7379842at2759"/>
<evidence type="ECO:0000313" key="3">
    <source>
        <dbReference type="Proteomes" id="UP000789524"/>
    </source>
</evidence>
<protein>
    <submittedName>
        <fullName evidence="2">(African queen) hypothetical protein</fullName>
    </submittedName>
</protein>
<name>A0A8J2VTQ9_9NEOP</name>
<proteinExistence type="predicted"/>
<gene>
    <name evidence="2" type="ORF">DCHRY22_LOCUS6085</name>
</gene>